<dbReference type="GO" id="GO:0006506">
    <property type="term" value="P:GPI anchor biosynthetic process"/>
    <property type="evidence" value="ECO:0007669"/>
    <property type="project" value="UniProtKB-UniPathway"/>
</dbReference>
<keyword evidence="4" id="KW-0328">Glycosyltransferase</keyword>
<evidence type="ECO:0000256" key="4">
    <source>
        <dbReference type="ARBA" id="ARBA00022676"/>
    </source>
</evidence>
<feature type="transmembrane region" description="Helical" evidence="10">
    <location>
        <begin position="124"/>
        <end position="153"/>
    </location>
</feature>
<feature type="transmembrane region" description="Helical" evidence="10">
    <location>
        <begin position="51"/>
        <end position="73"/>
    </location>
</feature>
<feature type="transmembrane region" description="Helical" evidence="10">
    <location>
        <begin position="298"/>
        <end position="318"/>
    </location>
</feature>
<dbReference type="AlphaFoldDB" id="A0A6J4V738"/>
<evidence type="ECO:0000256" key="7">
    <source>
        <dbReference type="ARBA" id="ARBA00022824"/>
    </source>
</evidence>
<sequence>MNLWNRWDAPHYLSIARNGYQVTGEDRFFIVFYPLYPLTVRVATALVSDQIVAAFLVSGVASIAAALLLWHLARLDGTAEFASRAVWFLLIFPTAYFLHIGYTESLFIALALGTFLAARHDRWALAGMLGALACLTRINGLVLLPALAVEVLVQYRATRRFQVRWLWIVLPLFGVGGYLLINQTVHGNPLQFLTYQREHWHRTLVWPWQGIGENVRAIGWRKPNEAQMIGVQETFFVALGLVGTVAASFLLRPSYAVWMAGNWLLFTTSSFVLSVPRYALVLFPLYLLFARLAASRTWQMLLTVCSLLFMALFIILFVQGRWAF</sequence>
<comment type="pathway">
    <text evidence="2">Glycolipid biosynthesis; glycosylphosphatidylinositol-anchor biosynthesis.</text>
</comment>
<feature type="transmembrane region" description="Helical" evidence="10">
    <location>
        <begin position="263"/>
        <end position="286"/>
    </location>
</feature>
<accession>A0A6J4V738</accession>
<feature type="transmembrane region" description="Helical" evidence="10">
    <location>
        <begin position="234"/>
        <end position="251"/>
    </location>
</feature>
<name>A0A6J4V738_9BACT</name>
<evidence type="ECO:0000256" key="1">
    <source>
        <dbReference type="ARBA" id="ARBA00004477"/>
    </source>
</evidence>
<evidence type="ECO:0000256" key="8">
    <source>
        <dbReference type="ARBA" id="ARBA00022989"/>
    </source>
</evidence>
<evidence type="ECO:0000256" key="6">
    <source>
        <dbReference type="ARBA" id="ARBA00022692"/>
    </source>
</evidence>
<dbReference type="PANTHER" id="PTHR12468">
    <property type="entry name" value="GPI MANNOSYLTRANSFERASE 2"/>
    <property type="match status" value="1"/>
</dbReference>
<feature type="transmembrane region" description="Helical" evidence="10">
    <location>
        <begin position="165"/>
        <end position="181"/>
    </location>
</feature>
<keyword evidence="9 10" id="KW-0472">Membrane</keyword>
<dbReference type="EMBL" id="CADCWN010000154">
    <property type="protein sequence ID" value="CAA9570895.1"/>
    <property type="molecule type" value="Genomic_DNA"/>
</dbReference>
<comment type="subcellular location">
    <subcellularLocation>
        <location evidence="1">Endoplasmic reticulum membrane</location>
        <topology evidence="1">Multi-pass membrane protein</topology>
    </subcellularLocation>
</comment>
<keyword evidence="3" id="KW-0337">GPI-anchor biosynthesis</keyword>
<keyword evidence="8 10" id="KW-1133">Transmembrane helix</keyword>
<evidence type="ECO:0000256" key="10">
    <source>
        <dbReference type="SAM" id="Phobius"/>
    </source>
</evidence>
<dbReference type="InterPro" id="IPR007315">
    <property type="entry name" value="PIG-V/Gpi18"/>
</dbReference>
<reference evidence="11" key="1">
    <citation type="submission" date="2020-02" db="EMBL/GenBank/DDBJ databases">
        <authorList>
            <person name="Meier V. D."/>
        </authorList>
    </citation>
    <scope>NUCLEOTIDE SEQUENCE</scope>
    <source>
        <strain evidence="11">AVDCRST_MAG18</strain>
    </source>
</reference>
<evidence type="ECO:0000256" key="9">
    <source>
        <dbReference type="ARBA" id="ARBA00023136"/>
    </source>
</evidence>
<dbReference type="GO" id="GO:0016020">
    <property type="term" value="C:membrane"/>
    <property type="evidence" value="ECO:0007669"/>
    <property type="project" value="GOC"/>
</dbReference>
<dbReference type="PANTHER" id="PTHR12468:SF2">
    <property type="entry name" value="GPI MANNOSYLTRANSFERASE 2"/>
    <property type="match status" value="1"/>
</dbReference>
<gene>
    <name evidence="11" type="ORF">AVDCRST_MAG18-1964</name>
</gene>
<dbReference type="UniPathway" id="UPA00196"/>
<keyword evidence="5" id="KW-0808">Transferase</keyword>
<dbReference type="Pfam" id="PF04188">
    <property type="entry name" value="Mannosyl_trans2"/>
    <property type="match status" value="1"/>
</dbReference>
<evidence type="ECO:0000256" key="2">
    <source>
        <dbReference type="ARBA" id="ARBA00004687"/>
    </source>
</evidence>
<organism evidence="11">
    <name type="scientific">uncultured Thermomicrobiales bacterium</name>
    <dbReference type="NCBI Taxonomy" id="1645740"/>
    <lineage>
        <taxon>Bacteria</taxon>
        <taxon>Pseudomonadati</taxon>
        <taxon>Thermomicrobiota</taxon>
        <taxon>Thermomicrobia</taxon>
        <taxon>Thermomicrobiales</taxon>
        <taxon>environmental samples</taxon>
    </lineage>
</organism>
<protein>
    <submittedName>
        <fullName evidence="11">Uncharacterized protein</fullName>
    </submittedName>
</protein>
<evidence type="ECO:0000256" key="3">
    <source>
        <dbReference type="ARBA" id="ARBA00022502"/>
    </source>
</evidence>
<keyword evidence="6 10" id="KW-0812">Transmembrane</keyword>
<proteinExistence type="predicted"/>
<evidence type="ECO:0000313" key="11">
    <source>
        <dbReference type="EMBL" id="CAA9570895.1"/>
    </source>
</evidence>
<evidence type="ECO:0000256" key="5">
    <source>
        <dbReference type="ARBA" id="ARBA00022679"/>
    </source>
</evidence>
<dbReference type="GO" id="GO:0031501">
    <property type="term" value="C:mannosyltransferase complex"/>
    <property type="evidence" value="ECO:0007669"/>
    <property type="project" value="TreeGrafter"/>
</dbReference>
<feature type="transmembrane region" description="Helical" evidence="10">
    <location>
        <begin position="85"/>
        <end position="118"/>
    </location>
</feature>
<dbReference type="GO" id="GO:0000009">
    <property type="term" value="F:alpha-1,6-mannosyltransferase activity"/>
    <property type="evidence" value="ECO:0007669"/>
    <property type="project" value="InterPro"/>
</dbReference>
<keyword evidence="7" id="KW-0256">Endoplasmic reticulum</keyword>
<dbReference type="GO" id="GO:0004376">
    <property type="term" value="F:GPI mannosyltransferase activity"/>
    <property type="evidence" value="ECO:0007669"/>
    <property type="project" value="InterPro"/>
</dbReference>